<sequence length="117" mass="12999">MNIETLLNPAGESCVMEESTDQDIYQAVINAIEARENAETNGGDDVDIDVPVETRPTYREVIQAASLISRYLGSVNSPSARQLEGSLDSFRCQLRSEQPQYMKSTTITNYFTSKARS</sequence>
<dbReference type="Proteomes" id="UP000054279">
    <property type="component" value="Unassembled WGS sequence"/>
</dbReference>
<name>A0A0C9ULU5_SPHS4</name>
<reference evidence="1 2" key="1">
    <citation type="submission" date="2014-06" db="EMBL/GenBank/DDBJ databases">
        <title>Evolutionary Origins and Diversification of the Mycorrhizal Mutualists.</title>
        <authorList>
            <consortium name="DOE Joint Genome Institute"/>
            <consortium name="Mycorrhizal Genomics Consortium"/>
            <person name="Kohler A."/>
            <person name="Kuo A."/>
            <person name="Nagy L.G."/>
            <person name="Floudas D."/>
            <person name="Copeland A."/>
            <person name="Barry K.W."/>
            <person name="Cichocki N."/>
            <person name="Veneault-Fourrey C."/>
            <person name="LaButti K."/>
            <person name="Lindquist E.A."/>
            <person name="Lipzen A."/>
            <person name="Lundell T."/>
            <person name="Morin E."/>
            <person name="Murat C."/>
            <person name="Riley R."/>
            <person name="Ohm R."/>
            <person name="Sun H."/>
            <person name="Tunlid A."/>
            <person name="Henrissat B."/>
            <person name="Grigoriev I.V."/>
            <person name="Hibbett D.S."/>
            <person name="Martin F."/>
        </authorList>
    </citation>
    <scope>NUCLEOTIDE SEQUENCE [LARGE SCALE GENOMIC DNA]</scope>
    <source>
        <strain evidence="1 2">SS14</strain>
    </source>
</reference>
<dbReference type="AlphaFoldDB" id="A0A0C9ULU5"/>
<dbReference type="EMBL" id="KN837377">
    <property type="protein sequence ID" value="KIJ26255.1"/>
    <property type="molecule type" value="Genomic_DNA"/>
</dbReference>
<gene>
    <name evidence="1" type="ORF">M422DRAFT_192480</name>
</gene>
<keyword evidence="2" id="KW-1185">Reference proteome</keyword>
<evidence type="ECO:0000313" key="1">
    <source>
        <dbReference type="EMBL" id="KIJ26255.1"/>
    </source>
</evidence>
<proteinExistence type="predicted"/>
<accession>A0A0C9ULU5</accession>
<evidence type="ECO:0000313" key="2">
    <source>
        <dbReference type="Proteomes" id="UP000054279"/>
    </source>
</evidence>
<dbReference type="OrthoDB" id="162969at2759"/>
<organism evidence="1 2">
    <name type="scientific">Sphaerobolus stellatus (strain SS14)</name>
    <dbReference type="NCBI Taxonomy" id="990650"/>
    <lineage>
        <taxon>Eukaryota</taxon>
        <taxon>Fungi</taxon>
        <taxon>Dikarya</taxon>
        <taxon>Basidiomycota</taxon>
        <taxon>Agaricomycotina</taxon>
        <taxon>Agaricomycetes</taxon>
        <taxon>Phallomycetidae</taxon>
        <taxon>Geastrales</taxon>
        <taxon>Sphaerobolaceae</taxon>
        <taxon>Sphaerobolus</taxon>
    </lineage>
</organism>
<protein>
    <submittedName>
        <fullName evidence="1">Uncharacterized protein</fullName>
    </submittedName>
</protein>
<dbReference type="HOGENOM" id="CLU_156048_1_0_1"/>